<reference evidence="1 2" key="1">
    <citation type="submission" date="2017-11" db="EMBL/GenBank/DDBJ databases">
        <title>Genome-resolved metagenomics identifies genetic mobility, metabolic interactions, and unexpected diversity in perchlorate-reducing communities.</title>
        <authorList>
            <person name="Barnum T.P."/>
            <person name="Figueroa I.A."/>
            <person name="Carlstrom C.I."/>
            <person name="Lucas L.N."/>
            <person name="Engelbrektson A.L."/>
            <person name="Coates J.D."/>
        </authorList>
    </citation>
    <scope>NUCLEOTIDE SEQUENCE [LARGE SCALE GENOMIC DNA]</scope>
    <source>
        <strain evidence="1">BM706</strain>
    </source>
</reference>
<protein>
    <recommendedName>
        <fullName evidence="3">Transposase IS200-like domain-containing protein</fullName>
    </recommendedName>
</protein>
<gene>
    <name evidence="1" type="ORF">C0601_04710</name>
</gene>
<dbReference type="GO" id="GO:0006313">
    <property type="term" value="P:DNA transposition"/>
    <property type="evidence" value="ECO:0007669"/>
    <property type="project" value="InterPro"/>
</dbReference>
<comment type="caution">
    <text evidence="1">The sequence shown here is derived from an EMBL/GenBank/DDBJ whole genome shotgun (WGS) entry which is preliminary data.</text>
</comment>
<dbReference type="GO" id="GO:0004803">
    <property type="term" value="F:transposase activity"/>
    <property type="evidence" value="ECO:0007669"/>
    <property type="project" value="InterPro"/>
</dbReference>
<proteinExistence type="predicted"/>
<accession>A0A2N5ZI76</accession>
<evidence type="ECO:0000313" key="1">
    <source>
        <dbReference type="EMBL" id="PLX18322.1"/>
    </source>
</evidence>
<evidence type="ECO:0000313" key="2">
    <source>
        <dbReference type="Proteomes" id="UP000234857"/>
    </source>
</evidence>
<dbReference type="InterPro" id="IPR036515">
    <property type="entry name" value="Transposase_17_sf"/>
</dbReference>
<name>A0A2N5ZI76_MUIH1</name>
<sequence length="149" mass="17517">MVKEAGCKVINISGIINEQEIEKVYRLRLNTRNVNLLYQSDILNLILTEIKLRSMILEEINLYAFCLMPFHISIVLSVKEENSDLKAWVKKFKTYITRNSDVKKLWKPLFEFEKVDNPMLTYKCEEVVKQPEAMGLVDNWCDYGLSFMV</sequence>
<dbReference type="EMBL" id="PKTG01000064">
    <property type="protein sequence ID" value="PLX18322.1"/>
    <property type="molecule type" value="Genomic_DNA"/>
</dbReference>
<dbReference type="Proteomes" id="UP000234857">
    <property type="component" value="Unassembled WGS sequence"/>
</dbReference>
<organism evidence="1 2">
    <name type="scientific">Muiribacterium halophilum</name>
    <dbReference type="NCBI Taxonomy" id="2053465"/>
    <lineage>
        <taxon>Bacteria</taxon>
        <taxon>Candidatus Muiribacteriota</taxon>
        <taxon>Candidatus Muiribacteriia</taxon>
        <taxon>Candidatus Muiribacteriales</taxon>
        <taxon>Candidatus Muiribacteriaceae</taxon>
        <taxon>Candidatus Muiribacterium</taxon>
    </lineage>
</organism>
<dbReference type="AlphaFoldDB" id="A0A2N5ZI76"/>
<dbReference type="GO" id="GO:0003677">
    <property type="term" value="F:DNA binding"/>
    <property type="evidence" value="ECO:0007669"/>
    <property type="project" value="InterPro"/>
</dbReference>
<dbReference type="Gene3D" id="3.30.70.1290">
    <property type="entry name" value="Transposase IS200-like"/>
    <property type="match status" value="1"/>
</dbReference>
<evidence type="ECO:0008006" key="3">
    <source>
        <dbReference type="Google" id="ProtNLM"/>
    </source>
</evidence>